<name>A0A0H2SJM8_9AGAM</name>
<gene>
    <name evidence="2" type="ORF">SCHPADRAFT_173531</name>
</gene>
<dbReference type="AlphaFoldDB" id="A0A0H2SJM8"/>
<protein>
    <submittedName>
        <fullName evidence="2">Uncharacterized protein</fullName>
    </submittedName>
</protein>
<dbReference type="Proteomes" id="UP000053477">
    <property type="component" value="Unassembled WGS sequence"/>
</dbReference>
<dbReference type="InParanoid" id="A0A0H2SJM8"/>
<feature type="compositionally biased region" description="Basic residues" evidence="1">
    <location>
        <begin position="154"/>
        <end position="173"/>
    </location>
</feature>
<evidence type="ECO:0000313" key="3">
    <source>
        <dbReference type="Proteomes" id="UP000053477"/>
    </source>
</evidence>
<sequence length="173" mass="19489">MGRKQEYRCNCATFCKLPGGKKVAKSTYYAHARYRRPLSPTPEGFRNLNSVNFPGVEGAGMLGQAAPVANFLEGYPNLNFWDEPAQQHQTPILPQIEAHLQVDDDQDLPMDEVDEMDIDPGTPVLGTPEPEIVGERLLEEEEEGGDLGILDVWKKKKNSKKQKQEKKKKKKKP</sequence>
<evidence type="ECO:0000256" key="1">
    <source>
        <dbReference type="SAM" id="MobiDB-lite"/>
    </source>
</evidence>
<organism evidence="2 3">
    <name type="scientific">Schizopora paradoxa</name>
    <dbReference type="NCBI Taxonomy" id="27342"/>
    <lineage>
        <taxon>Eukaryota</taxon>
        <taxon>Fungi</taxon>
        <taxon>Dikarya</taxon>
        <taxon>Basidiomycota</taxon>
        <taxon>Agaricomycotina</taxon>
        <taxon>Agaricomycetes</taxon>
        <taxon>Hymenochaetales</taxon>
        <taxon>Schizoporaceae</taxon>
        <taxon>Schizopora</taxon>
    </lineage>
</organism>
<accession>A0A0H2SJM8</accession>
<reference evidence="2 3" key="1">
    <citation type="submission" date="2015-04" db="EMBL/GenBank/DDBJ databases">
        <title>Complete genome sequence of Schizopora paradoxa KUC8140, a cosmopolitan wood degrader in East Asia.</title>
        <authorList>
            <consortium name="DOE Joint Genome Institute"/>
            <person name="Min B."/>
            <person name="Park H."/>
            <person name="Jang Y."/>
            <person name="Kim J.-J."/>
            <person name="Kim K.H."/>
            <person name="Pangilinan J."/>
            <person name="Lipzen A."/>
            <person name="Riley R."/>
            <person name="Grigoriev I.V."/>
            <person name="Spatafora J.W."/>
            <person name="Choi I.-G."/>
        </authorList>
    </citation>
    <scope>NUCLEOTIDE SEQUENCE [LARGE SCALE GENOMIC DNA]</scope>
    <source>
        <strain evidence="2 3">KUC8140</strain>
    </source>
</reference>
<feature type="region of interest" description="Disordered" evidence="1">
    <location>
        <begin position="139"/>
        <end position="173"/>
    </location>
</feature>
<dbReference type="EMBL" id="KQ085906">
    <property type="protein sequence ID" value="KLO17331.1"/>
    <property type="molecule type" value="Genomic_DNA"/>
</dbReference>
<evidence type="ECO:0000313" key="2">
    <source>
        <dbReference type="EMBL" id="KLO17331.1"/>
    </source>
</evidence>
<keyword evidence="3" id="KW-1185">Reference proteome</keyword>
<proteinExistence type="predicted"/>